<dbReference type="InterPro" id="IPR022642">
    <property type="entry name" value="CheR_C"/>
</dbReference>
<evidence type="ECO:0000313" key="6">
    <source>
        <dbReference type="EMBL" id="MFC3162894.1"/>
    </source>
</evidence>
<dbReference type="RefSeq" id="WP_182307858.1">
    <property type="nucleotide sequence ID" value="NZ_CP059897.1"/>
</dbReference>
<dbReference type="Pfam" id="PF01739">
    <property type="entry name" value="CheR"/>
    <property type="match status" value="1"/>
</dbReference>
<dbReference type="SUPFAM" id="SSF53335">
    <property type="entry name" value="S-adenosyl-L-methionine-dependent methyltransferases"/>
    <property type="match status" value="1"/>
</dbReference>
<dbReference type="PANTHER" id="PTHR24422:SF19">
    <property type="entry name" value="CHEMOTAXIS PROTEIN METHYLTRANSFERASE"/>
    <property type="match status" value="1"/>
</dbReference>
<dbReference type="InterPro" id="IPR000780">
    <property type="entry name" value="CheR_MeTrfase"/>
</dbReference>
<dbReference type="PRINTS" id="PR00996">
    <property type="entry name" value="CHERMTFRASE"/>
</dbReference>
<sequence length="309" mass="34324">MTGTQVSTDMGRLAESVAAGLGMRFSEPGQGRFTSAVRRVMVAHRVRTDRLLQQLTWDEDLVRDLVSAVAVGETCFFRGAEQFAFIRDEIIPEIRERRAGSPIRICSIGCSTGEEPYSLAILCAAEGLSDEVQITGFDIRRKALARARDGEYDSWSLRRLPPAFRQRYFIPTGRRFRLRRSIATQVGFHLLDVAAQDVASPDVQGGYDLVLCRNLLVYYEQTSVNRIGRHLFECLSQGGWLITAPVDPLIPKVAPFLTMTTEAGVVYRRAATAEPPSSLNTDAAPDVKPNGTQPRRPNDRRKPPGEIST</sequence>
<keyword evidence="3" id="KW-0949">S-adenosyl-L-methionine</keyword>
<evidence type="ECO:0000256" key="1">
    <source>
        <dbReference type="ARBA" id="ARBA00022603"/>
    </source>
</evidence>
<keyword evidence="2" id="KW-0808">Transferase</keyword>
<name>A0ABV7HWV7_9HYPH</name>
<gene>
    <name evidence="6" type="ORF">ACFOHV_06330</name>
</gene>
<organism evidence="6 7">
    <name type="scientific">Ciceribacter thiooxidans</name>
    <dbReference type="NCBI Taxonomy" id="1969821"/>
    <lineage>
        <taxon>Bacteria</taxon>
        <taxon>Pseudomonadati</taxon>
        <taxon>Pseudomonadota</taxon>
        <taxon>Alphaproteobacteria</taxon>
        <taxon>Hyphomicrobiales</taxon>
        <taxon>Rhizobiaceae</taxon>
        <taxon>Ciceribacter</taxon>
    </lineage>
</organism>
<feature type="compositionally biased region" description="Basic and acidic residues" evidence="4">
    <location>
        <begin position="296"/>
        <end position="309"/>
    </location>
</feature>
<dbReference type="EMBL" id="JBHRTG010000006">
    <property type="protein sequence ID" value="MFC3162894.1"/>
    <property type="molecule type" value="Genomic_DNA"/>
</dbReference>
<dbReference type="InterPro" id="IPR029063">
    <property type="entry name" value="SAM-dependent_MTases_sf"/>
</dbReference>
<keyword evidence="1 6" id="KW-0489">Methyltransferase</keyword>
<evidence type="ECO:0000259" key="5">
    <source>
        <dbReference type="PROSITE" id="PS50123"/>
    </source>
</evidence>
<reference evidence="7" key="1">
    <citation type="journal article" date="2019" name="Int. J. Syst. Evol. Microbiol.">
        <title>The Global Catalogue of Microorganisms (GCM) 10K type strain sequencing project: providing services to taxonomists for standard genome sequencing and annotation.</title>
        <authorList>
            <consortium name="The Broad Institute Genomics Platform"/>
            <consortium name="The Broad Institute Genome Sequencing Center for Infectious Disease"/>
            <person name="Wu L."/>
            <person name="Ma J."/>
        </authorList>
    </citation>
    <scope>NUCLEOTIDE SEQUENCE [LARGE SCALE GENOMIC DNA]</scope>
    <source>
        <strain evidence="7">KCTC 52231</strain>
    </source>
</reference>
<dbReference type="GO" id="GO:0032259">
    <property type="term" value="P:methylation"/>
    <property type="evidence" value="ECO:0007669"/>
    <property type="project" value="UniProtKB-KW"/>
</dbReference>
<evidence type="ECO:0000256" key="4">
    <source>
        <dbReference type="SAM" id="MobiDB-lite"/>
    </source>
</evidence>
<dbReference type="PROSITE" id="PS50123">
    <property type="entry name" value="CHER"/>
    <property type="match status" value="1"/>
</dbReference>
<proteinExistence type="predicted"/>
<comment type="caution">
    <text evidence="6">The sequence shown here is derived from an EMBL/GenBank/DDBJ whole genome shotgun (WGS) entry which is preliminary data.</text>
</comment>
<dbReference type="GO" id="GO:0008168">
    <property type="term" value="F:methyltransferase activity"/>
    <property type="evidence" value="ECO:0007669"/>
    <property type="project" value="UniProtKB-KW"/>
</dbReference>
<evidence type="ECO:0000313" key="7">
    <source>
        <dbReference type="Proteomes" id="UP001595647"/>
    </source>
</evidence>
<accession>A0ABV7HWV7</accession>
<feature type="region of interest" description="Disordered" evidence="4">
    <location>
        <begin position="271"/>
        <end position="309"/>
    </location>
</feature>
<dbReference type="SMART" id="SM00138">
    <property type="entry name" value="MeTrc"/>
    <property type="match status" value="1"/>
</dbReference>
<dbReference type="PANTHER" id="PTHR24422">
    <property type="entry name" value="CHEMOTAXIS PROTEIN METHYLTRANSFERASE"/>
    <property type="match status" value="1"/>
</dbReference>
<evidence type="ECO:0000256" key="2">
    <source>
        <dbReference type="ARBA" id="ARBA00022679"/>
    </source>
</evidence>
<feature type="domain" description="CheR-type methyltransferase" evidence="5">
    <location>
        <begin position="30"/>
        <end position="272"/>
    </location>
</feature>
<evidence type="ECO:0000256" key="3">
    <source>
        <dbReference type="ARBA" id="ARBA00022691"/>
    </source>
</evidence>
<dbReference type="Proteomes" id="UP001595647">
    <property type="component" value="Unassembled WGS sequence"/>
</dbReference>
<dbReference type="Gene3D" id="3.40.50.150">
    <property type="entry name" value="Vaccinia Virus protein VP39"/>
    <property type="match status" value="1"/>
</dbReference>
<keyword evidence="7" id="KW-1185">Reference proteome</keyword>
<dbReference type="InterPro" id="IPR050903">
    <property type="entry name" value="Bact_Chemotaxis_MeTrfase"/>
</dbReference>
<protein>
    <submittedName>
        <fullName evidence="6">CheR family methyltransferase</fullName>
    </submittedName>
</protein>